<comment type="function">
    <text evidence="4">Catalyzes the reversible epimerization of cellobiose to 4-O-beta-D-glucopyranosyl-D-mannose (Glc-Man).</text>
</comment>
<dbReference type="Proteomes" id="UP000483018">
    <property type="component" value="Unassembled WGS sequence"/>
</dbReference>
<evidence type="ECO:0000256" key="2">
    <source>
        <dbReference type="ARBA" id="ARBA00008558"/>
    </source>
</evidence>
<dbReference type="EMBL" id="WSLF01000006">
    <property type="protein sequence ID" value="KAE9634125.1"/>
    <property type="molecule type" value="Genomic_DNA"/>
</dbReference>
<protein>
    <recommendedName>
        <fullName evidence="4">Cellobiose 2-epimerase</fullName>
        <shortName evidence="4">CE</shortName>
        <ecNumber evidence="4">5.1.3.11</ecNumber>
    </recommendedName>
</protein>
<comment type="similarity">
    <text evidence="2">Belongs to the N-acylglucosamine 2-epimerase family.</text>
</comment>
<evidence type="ECO:0000256" key="4">
    <source>
        <dbReference type="HAMAP-Rule" id="MF_00929"/>
    </source>
</evidence>
<dbReference type="InterPro" id="IPR028584">
    <property type="entry name" value="Cellobiose_2_epim"/>
</dbReference>
<organism evidence="5 6">
    <name type="scientific">Defluviitalea raffinosedens</name>
    <dbReference type="NCBI Taxonomy" id="1450156"/>
    <lineage>
        <taxon>Bacteria</taxon>
        <taxon>Bacillati</taxon>
        <taxon>Bacillota</taxon>
        <taxon>Clostridia</taxon>
        <taxon>Lachnospirales</taxon>
        <taxon>Defluviitaleaceae</taxon>
        <taxon>Defluviitalea</taxon>
    </lineage>
</organism>
<comment type="similarity">
    <text evidence="4">Belongs to the cellobiose 2-epimerase family.</text>
</comment>
<dbReference type="GO" id="GO:0047736">
    <property type="term" value="F:cellobiose epimerase activity"/>
    <property type="evidence" value="ECO:0007669"/>
    <property type="project" value="UniProtKB-UniRule"/>
</dbReference>
<dbReference type="HAMAP" id="MF_00929">
    <property type="entry name" value="Cellobiose_2_epim"/>
    <property type="match status" value="1"/>
</dbReference>
<gene>
    <name evidence="5" type="ORF">GND95_08265</name>
</gene>
<dbReference type="Pfam" id="PF07221">
    <property type="entry name" value="GlcNAc_2-epim"/>
    <property type="match status" value="1"/>
</dbReference>
<dbReference type="InterPro" id="IPR012341">
    <property type="entry name" value="6hp_glycosidase-like_sf"/>
</dbReference>
<keyword evidence="6" id="KW-1185">Reference proteome</keyword>
<comment type="catalytic activity">
    <reaction evidence="1 4">
        <text>D-cellobiose = beta-D-glucosyl-(1-&gt;4)-D-mannopyranose</text>
        <dbReference type="Rhea" id="RHEA:23384"/>
        <dbReference type="ChEBI" id="CHEBI:17057"/>
        <dbReference type="ChEBI" id="CHEBI:47931"/>
        <dbReference type="EC" id="5.1.3.11"/>
    </reaction>
</comment>
<evidence type="ECO:0000313" key="6">
    <source>
        <dbReference type="Proteomes" id="UP000483018"/>
    </source>
</evidence>
<accession>A0A7C8LJD2</accession>
<dbReference type="SUPFAM" id="SSF48208">
    <property type="entry name" value="Six-hairpin glycosidases"/>
    <property type="match status" value="1"/>
</dbReference>
<name>A0A7C8LJD2_9FIRM</name>
<evidence type="ECO:0000313" key="5">
    <source>
        <dbReference type="EMBL" id="KAE9634125.1"/>
    </source>
</evidence>
<dbReference type="InterPro" id="IPR008928">
    <property type="entry name" value="6-hairpin_glycosidase_sf"/>
</dbReference>
<dbReference type="EC" id="5.1.3.11" evidence="4"/>
<dbReference type="GO" id="GO:0005975">
    <property type="term" value="P:carbohydrate metabolic process"/>
    <property type="evidence" value="ECO:0007669"/>
    <property type="project" value="InterPro"/>
</dbReference>
<dbReference type="Gene3D" id="1.50.10.10">
    <property type="match status" value="1"/>
</dbReference>
<dbReference type="InterPro" id="IPR010819">
    <property type="entry name" value="AGE/CE"/>
</dbReference>
<dbReference type="AlphaFoldDB" id="A0A7C8LJD2"/>
<comment type="caution">
    <text evidence="5">The sequence shown here is derived from an EMBL/GenBank/DDBJ whole genome shotgun (WGS) entry which is preliminary data.</text>
</comment>
<sequence length="370" mass="43840">MKLKDEENGGFYGEVDYDLTINKEGPKGGIAAARFLWSFSAAYRVTMKEEYLSYAHHAYRFLSQKAIDPVHKGLYWMLDHKGNPIDTRKHIYTQAFGIYALSEFYRAFKHPEALKLARELYELIETKGYDEHTKAYKEEFNREWIERSNEMLSEHGLVSDITTNTHLHVLEAYTNLYRVWPSQQLKEKLTNLVYTFYQKIYDHETKFQKVFFDKKWQELMDLKSYGHDIEASWLLDEAVKVLDLKDENISKMIIDIAYNIAEHGVLEDGSVANEEKEGKVDCTRVWWVQAESMVGFYNAYERTGDKKFLNLVDNLWKYTKENLIDSRDEGEWFWSVEPDGKPTKRPVAEPWKTPYHNSRFCLEMIERMSR</sequence>
<evidence type="ECO:0000256" key="3">
    <source>
        <dbReference type="ARBA" id="ARBA00023235"/>
    </source>
</evidence>
<dbReference type="PANTHER" id="PTHR15108">
    <property type="entry name" value="N-ACYLGLUCOSAMINE-2-EPIMERASE"/>
    <property type="match status" value="1"/>
</dbReference>
<evidence type="ECO:0000256" key="1">
    <source>
        <dbReference type="ARBA" id="ARBA00001470"/>
    </source>
</evidence>
<reference evidence="5 6" key="1">
    <citation type="submission" date="2019-12" db="EMBL/GenBank/DDBJ databases">
        <title>Defluviitalea raffinosedens, isolated from a biogas fermenter, genome sequencing and characterization.</title>
        <authorList>
            <person name="Rettenmaier R."/>
            <person name="Schneider M."/>
            <person name="Neuhaus K."/>
            <person name="Liebl W."/>
            <person name="Zverlov V."/>
        </authorList>
    </citation>
    <scope>NUCLEOTIDE SEQUENCE [LARGE SCALE GENOMIC DNA]</scope>
    <source>
        <strain evidence="5 6">249c-K6</strain>
    </source>
</reference>
<proteinExistence type="inferred from homology"/>
<dbReference type="OrthoDB" id="5141876at2"/>
<keyword evidence="3 4" id="KW-0413">Isomerase</keyword>